<dbReference type="RefSeq" id="WP_264850977.1">
    <property type="nucleotide sequence ID" value="NZ_BRXR01000001.1"/>
</dbReference>
<dbReference type="NCBIfam" id="TIGR04066">
    <property type="entry name" value="nat_prod_clost"/>
    <property type="match status" value="1"/>
</dbReference>
<dbReference type="EMBL" id="BRXR01000001">
    <property type="protein sequence ID" value="GLC31646.1"/>
    <property type="molecule type" value="Genomic_DNA"/>
</dbReference>
<dbReference type="Gene3D" id="3.40.50.300">
    <property type="entry name" value="P-loop containing nucleotide triphosphate hydrolases"/>
    <property type="match status" value="1"/>
</dbReference>
<gene>
    <name evidence="1" type="ORF">bsdE14_30560</name>
</gene>
<name>A0ABQ5N8W1_9CLOT</name>
<proteinExistence type="predicted"/>
<evidence type="ECO:0000313" key="1">
    <source>
        <dbReference type="EMBL" id="GLC31646.1"/>
    </source>
</evidence>
<comment type="caution">
    <text evidence="1">The sequence shown here is derived from an EMBL/GenBank/DDBJ whole genome shotgun (WGS) entry which is preliminary data.</text>
</comment>
<accession>A0ABQ5N8W1</accession>
<reference evidence="1 2" key="1">
    <citation type="journal article" date="2024" name="Int. J. Syst. Evol. Microbiol.">
        <title>Clostridium omnivorum sp. nov., isolated from anoxic soil under the treatment of reductive soil disinfestation.</title>
        <authorList>
            <person name="Ueki A."/>
            <person name="Tonouchi A."/>
            <person name="Kaku N."/>
            <person name="Honma S."/>
            <person name="Ueki K."/>
        </authorList>
    </citation>
    <scope>NUCLEOTIDE SEQUENCE [LARGE SCALE GENOMIC DNA]</scope>
    <source>
        <strain evidence="1 2">E14</strain>
    </source>
</reference>
<sequence length="370" mass="42601">MFKKKAMIYPVDRQAVPLLRYNYLLKEYDIEYAVSPKGWGVSGKDCGVLDGGNKLNKIITTDFEEALQLCDCVIFAESDMPLSFEEMIFPKLKRALETGKDIICTLEIPMEFQEAIDKLDIKSKFTYYPKEKCFNFKPIEHEYIYDIGVPVIGVFGVAERSSKFNIQLALREKLIAQGYKVSQIGTKHYSELFGFHSFPKFMMSSNISESNKIMLLNHFIKKIEVEEMPDIIIVGVPGGLMTYNNNYTNRFGIMAFEVCSAIQFDSVVVSTLYNDYNENYFTAMKQALRYRLGIEVDAFNMAPLKGNFEVLDDKNRFDYLTLSSDFIDNKIKTYSNLDFKIYNVLNDKNNEELMSYLVDKLAGYSDIQAI</sequence>
<dbReference type="InterPro" id="IPR023823">
    <property type="entry name" value="CHP04066_peptide_maturation"/>
</dbReference>
<evidence type="ECO:0008006" key="3">
    <source>
        <dbReference type="Google" id="ProtNLM"/>
    </source>
</evidence>
<evidence type="ECO:0000313" key="2">
    <source>
        <dbReference type="Proteomes" id="UP001208567"/>
    </source>
</evidence>
<dbReference type="Proteomes" id="UP001208567">
    <property type="component" value="Unassembled WGS sequence"/>
</dbReference>
<keyword evidence="2" id="KW-1185">Reference proteome</keyword>
<dbReference type="SUPFAM" id="SSF52540">
    <property type="entry name" value="P-loop containing nucleoside triphosphate hydrolases"/>
    <property type="match status" value="1"/>
</dbReference>
<organism evidence="1 2">
    <name type="scientific">Clostridium omnivorum</name>
    <dbReference type="NCBI Taxonomy" id="1604902"/>
    <lineage>
        <taxon>Bacteria</taxon>
        <taxon>Bacillati</taxon>
        <taxon>Bacillota</taxon>
        <taxon>Clostridia</taxon>
        <taxon>Eubacteriales</taxon>
        <taxon>Clostridiaceae</taxon>
        <taxon>Clostridium</taxon>
    </lineage>
</organism>
<protein>
    <recommendedName>
        <fullName evidence="3">TIGR04066 family peptide maturation system protein</fullName>
    </recommendedName>
</protein>
<dbReference type="InterPro" id="IPR027417">
    <property type="entry name" value="P-loop_NTPase"/>
</dbReference>